<gene>
    <name evidence="2" type="ORF">C0029_07200</name>
</gene>
<organism evidence="2 3">
    <name type="scientific">Halioglobus japonicus</name>
    <dbReference type="NCBI Taxonomy" id="930805"/>
    <lineage>
        <taxon>Bacteria</taxon>
        <taxon>Pseudomonadati</taxon>
        <taxon>Pseudomonadota</taxon>
        <taxon>Gammaproteobacteria</taxon>
        <taxon>Cellvibrionales</taxon>
        <taxon>Halieaceae</taxon>
        <taxon>Halioglobus</taxon>
    </lineage>
</organism>
<dbReference type="InterPro" id="IPR018712">
    <property type="entry name" value="Tle1-like_cat"/>
</dbReference>
<name>A0AAP8ME85_9GAMM</name>
<dbReference type="PANTHER" id="PTHR33840:SF1">
    <property type="entry name" value="TLE1 PHOSPHOLIPASE DOMAIN-CONTAINING PROTEIN"/>
    <property type="match status" value="1"/>
</dbReference>
<dbReference type="Proteomes" id="UP000235162">
    <property type="component" value="Unassembled WGS sequence"/>
</dbReference>
<dbReference type="EMBL" id="PKUR01000002">
    <property type="protein sequence ID" value="PLW86216.1"/>
    <property type="molecule type" value="Genomic_DNA"/>
</dbReference>
<keyword evidence="3" id="KW-1185">Reference proteome</keyword>
<dbReference type="KEGG" id="hja:BST95_08155"/>
<evidence type="ECO:0000313" key="3">
    <source>
        <dbReference type="Proteomes" id="UP000235162"/>
    </source>
</evidence>
<dbReference type="SUPFAM" id="SSF53474">
    <property type="entry name" value="alpha/beta-Hydrolases"/>
    <property type="match status" value="1"/>
</dbReference>
<comment type="caution">
    <text evidence="2">The sequence shown here is derived from an EMBL/GenBank/DDBJ whole genome shotgun (WGS) entry which is preliminary data.</text>
</comment>
<dbReference type="InterPro" id="IPR029058">
    <property type="entry name" value="AB_hydrolase_fold"/>
</dbReference>
<dbReference type="AlphaFoldDB" id="A0AAP8ME85"/>
<reference evidence="2 3" key="1">
    <citation type="submission" date="2018-01" db="EMBL/GenBank/DDBJ databases">
        <title>The draft genome sequence of Halioglobus japonicus S1-36.</title>
        <authorList>
            <person name="Du Z.-J."/>
            <person name="Shi M.-J."/>
        </authorList>
    </citation>
    <scope>NUCLEOTIDE SEQUENCE [LARGE SCALE GENOMIC DNA]</scope>
    <source>
        <strain evidence="2 3">S1-36</strain>
    </source>
</reference>
<protein>
    <submittedName>
        <fullName evidence="2">DUF2235 domain-containing protein</fullName>
    </submittedName>
</protein>
<dbReference type="PANTHER" id="PTHR33840">
    <property type="match status" value="1"/>
</dbReference>
<proteinExistence type="predicted"/>
<dbReference type="Gene3D" id="2.60.120.430">
    <property type="entry name" value="Galactose-binding lectin"/>
    <property type="match status" value="1"/>
</dbReference>
<feature type="domain" description="T6SS Phospholipase effector Tle1-like catalytic" evidence="1">
    <location>
        <begin position="3"/>
        <end position="266"/>
    </location>
</feature>
<accession>A0AAP8ME85</accession>
<sequence>MTNLIICCDGTWNNPSQEDNGVPAPTNVVKLFNAIGDHDGTGTLQKKYYHPGLGGEDMGLKEKLLGGALGVGITRHICSAYHWLGTQYEDGDQVYIFGFSRGAFTARCLAGMLNKGLLNLRGISSRQAWRRVESAYKSGYRKNKRNRIKSEWAAFNRGNGLKVQFLGVWDTVGALGIPDDLELLNLLDRPDKWRFHDSKLGKNVRCGRHAMALDELRSSFTVTHWSNADKHENCQELWFPGVHSDVGGGYAETDLSDSALGWMMAEAESQGLGFRSGAVDQLQPNPNGVMHNSYRGLFATMRSRPRAIPEMGLDANSSVFHDSALTRQQTSPLSYPEYYPHRSLDVGESITLPVYADTRWNPTHLFLNAGEEYTFSASGEWQDSADTCDWHGTEDDKLTVGDIIRSTSAFLGRFESLYRKLTDNNATDVLGTKRIENFPWFVLVGAIANDSGADNAVANDGSPVAHEYIKLPDFATPPLKVTQAGYLYTFPNDVWSLYENNHGSIDLTITRVS</sequence>
<evidence type="ECO:0000259" key="1">
    <source>
        <dbReference type="Pfam" id="PF09994"/>
    </source>
</evidence>
<dbReference type="RefSeq" id="WP_084198852.1">
    <property type="nucleotide sequence ID" value="NZ_BMYL01000002.1"/>
</dbReference>
<evidence type="ECO:0000313" key="2">
    <source>
        <dbReference type="EMBL" id="PLW86216.1"/>
    </source>
</evidence>
<dbReference type="Pfam" id="PF09994">
    <property type="entry name" value="T6SS_Tle1-like_cat"/>
    <property type="match status" value="1"/>
</dbReference>